<evidence type="ECO:0000256" key="1">
    <source>
        <dbReference type="ARBA" id="ARBA00004141"/>
    </source>
</evidence>
<dbReference type="NCBIfam" id="TIGR00945">
    <property type="entry name" value="tatC"/>
    <property type="match status" value="1"/>
</dbReference>
<keyword evidence="3 5" id="KW-1133">Transmembrane helix</keyword>
<keyword evidence="5" id="KW-1003">Cell membrane</keyword>
<accession>A0ABR5N9F3</accession>
<dbReference type="PANTHER" id="PTHR30371:SF0">
    <property type="entry name" value="SEC-INDEPENDENT PROTEIN TRANSLOCASE PROTEIN TATC, CHLOROPLASTIC-RELATED"/>
    <property type="match status" value="1"/>
</dbReference>
<dbReference type="PRINTS" id="PR01840">
    <property type="entry name" value="TATCFAMILY"/>
</dbReference>
<comment type="subcellular location">
    <subcellularLocation>
        <location evidence="5">Cell membrane</location>
        <topology evidence="5">Multi-pass membrane protein</topology>
    </subcellularLocation>
    <subcellularLocation>
        <location evidence="1">Membrane</location>
        <topology evidence="1">Multi-pass membrane protein</topology>
    </subcellularLocation>
</comment>
<keyword evidence="5" id="KW-0813">Transport</keyword>
<evidence type="ECO:0000256" key="5">
    <source>
        <dbReference type="HAMAP-Rule" id="MF_00902"/>
    </source>
</evidence>
<evidence type="ECO:0000256" key="3">
    <source>
        <dbReference type="ARBA" id="ARBA00022989"/>
    </source>
</evidence>
<dbReference type="PANTHER" id="PTHR30371">
    <property type="entry name" value="SEC-INDEPENDENT PROTEIN TRANSLOCASE PROTEIN TATC"/>
    <property type="match status" value="1"/>
</dbReference>
<feature type="transmembrane region" description="Helical" evidence="5">
    <location>
        <begin position="20"/>
        <end position="45"/>
    </location>
</feature>
<dbReference type="Pfam" id="PF00902">
    <property type="entry name" value="TatC"/>
    <property type="match status" value="1"/>
</dbReference>
<dbReference type="InterPro" id="IPR002033">
    <property type="entry name" value="TatC"/>
</dbReference>
<sequence length="250" mass="28810">MADQREMTVVRHLTELRKRLVWVLAVFVIAVLAGLFFAGPVIEYLKEQPMADGVPIISRRPSDALSVYMQFAVLIGVVLSLPVALYHTWRFVSNGLSNRERRLTMYFIPAAFFLFVAGILFGYYVVFSMMMKFLTQMSTTIGATPNYGIGEYFDFLFDMVIPIGVLFELPILVVFLTRLRILNPMRLAKIRRFAYFGITVVTFILTPPEIVTEILVTIPLLLLYELSIWLSRIVYRKQVKEDEEWEKSAV</sequence>
<keyword evidence="7" id="KW-1185">Reference proteome</keyword>
<feature type="transmembrane region" description="Helical" evidence="5">
    <location>
        <begin position="216"/>
        <end position="235"/>
    </location>
</feature>
<keyword evidence="5" id="KW-0653">Protein transport</keyword>
<evidence type="ECO:0000313" key="6">
    <source>
        <dbReference type="EMBL" id="KQL47069.1"/>
    </source>
</evidence>
<dbReference type="Proteomes" id="UP000051063">
    <property type="component" value="Unassembled WGS sequence"/>
</dbReference>
<comment type="similarity">
    <text evidence="5">Belongs to the TatC family.</text>
</comment>
<comment type="caution">
    <text evidence="6">The sequence shown here is derived from an EMBL/GenBank/DDBJ whole genome shotgun (WGS) entry which is preliminary data.</text>
</comment>
<evidence type="ECO:0000256" key="4">
    <source>
        <dbReference type="ARBA" id="ARBA00023136"/>
    </source>
</evidence>
<comment type="function">
    <text evidence="5">Part of the twin-arginine translocation (Tat) system that transports large folded proteins containing a characteristic twin-arginine motif in their signal peptide across membranes.</text>
</comment>
<proteinExistence type="inferred from homology"/>
<protein>
    <recommendedName>
        <fullName evidence="5">Sec-independent protein translocase protein TatC</fullName>
    </recommendedName>
</protein>
<gene>
    <name evidence="5" type="primary">tatC</name>
    <name evidence="6" type="ORF">AN963_19720</name>
</gene>
<organism evidence="6 7">
    <name type="scientific">Brevibacillus choshinensis</name>
    <dbReference type="NCBI Taxonomy" id="54911"/>
    <lineage>
        <taxon>Bacteria</taxon>
        <taxon>Bacillati</taxon>
        <taxon>Bacillota</taxon>
        <taxon>Bacilli</taxon>
        <taxon>Bacillales</taxon>
        <taxon>Paenibacillaceae</taxon>
        <taxon>Brevibacillus</taxon>
    </lineage>
</organism>
<evidence type="ECO:0000256" key="2">
    <source>
        <dbReference type="ARBA" id="ARBA00022692"/>
    </source>
</evidence>
<keyword evidence="2 5" id="KW-0812">Transmembrane</keyword>
<evidence type="ECO:0000313" key="7">
    <source>
        <dbReference type="Proteomes" id="UP000051063"/>
    </source>
</evidence>
<reference evidence="6 7" key="1">
    <citation type="submission" date="2015-09" db="EMBL/GenBank/DDBJ databases">
        <title>Genome sequencing project for genomic taxonomy and phylogenomics of Bacillus-like bacteria.</title>
        <authorList>
            <person name="Liu B."/>
            <person name="Wang J."/>
            <person name="Zhu Y."/>
            <person name="Liu G."/>
            <person name="Chen Q."/>
            <person name="Chen Z."/>
            <person name="Lan J."/>
            <person name="Che J."/>
            <person name="Ge C."/>
            <person name="Shi H."/>
            <person name="Pan Z."/>
            <person name="Liu X."/>
        </authorList>
    </citation>
    <scope>NUCLEOTIDE SEQUENCE [LARGE SCALE GENOMIC DNA]</scope>
    <source>
        <strain evidence="6 7">DSM 8552</strain>
    </source>
</reference>
<keyword evidence="5" id="KW-0811">Translocation</keyword>
<keyword evidence="4 5" id="KW-0472">Membrane</keyword>
<feature type="transmembrane region" description="Helical" evidence="5">
    <location>
        <begin position="106"/>
        <end position="127"/>
    </location>
</feature>
<feature type="transmembrane region" description="Helical" evidence="5">
    <location>
        <begin position="193"/>
        <end position="210"/>
    </location>
</feature>
<feature type="transmembrane region" description="Helical" evidence="5">
    <location>
        <begin position="159"/>
        <end position="181"/>
    </location>
</feature>
<name>A0ABR5N9F3_BRECH</name>
<dbReference type="HAMAP" id="MF_00902">
    <property type="entry name" value="TatC"/>
    <property type="match status" value="1"/>
</dbReference>
<dbReference type="EMBL" id="LJJB01000010">
    <property type="protein sequence ID" value="KQL47069.1"/>
    <property type="molecule type" value="Genomic_DNA"/>
</dbReference>
<comment type="subunit">
    <text evidence="5">Forms a complex with TatA.</text>
</comment>
<feature type="transmembrane region" description="Helical" evidence="5">
    <location>
        <begin position="65"/>
        <end position="86"/>
    </location>
</feature>